<dbReference type="Gene3D" id="1.25.40.10">
    <property type="entry name" value="Tetratricopeptide repeat domain"/>
    <property type="match status" value="1"/>
</dbReference>
<protein>
    <submittedName>
        <fullName evidence="5">Uncharacterized protein</fullName>
    </submittedName>
</protein>
<dbReference type="HOGENOM" id="CLU_005362_0_0_1"/>
<dbReference type="InterPro" id="IPR011990">
    <property type="entry name" value="TPR-like_helical_dom_sf"/>
</dbReference>
<evidence type="ECO:0000259" key="3">
    <source>
        <dbReference type="Pfam" id="PF00443"/>
    </source>
</evidence>
<dbReference type="Pfam" id="PF00443">
    <property type="entry name" value="UCH"/>
    <property type="match status" value="1"/>
</dbReference>
<feature type="compositionally biased region" description="Basic and acidic residues" evidence="1">
    <location>
        <begin position="21"/>
        <end position="31"/>
    </location>
</feature>
<accession>A0A0D9WTA9</accession>
<proteinExistence type="predicted"/>
<dbReference type="Gene3D" id="3.90.70.10">
    <property type="entry name" value="Cysteine proteinases"/>
    <property type="match status" value="1"/>
</dbReference>
<dbReference type="PANTHER" id="PTHR34465:SF3">
    <property type="entry name" value="OS09G0547900 PROTEIN"/>
    <property type="match status" value="1"/>
</dbReference>
<feature type="transmembrane region" description="Helical" evidence="2">
    <location>
        <begin position="929"/>
        <end position="952"/>
    </location>
</feature>
<dbReference type="GO" id="GO:0016579">
    <property type="term" value="P:protein deubiquitination"/>
    <property type="evidence" value="ECO:0007669"/>
    <property type="project" value="InterPro"/>
</dbReference>
<reference evidence="5 6" key="1">
    <citation type="submission" date="2012-08" db="EMBL/GenBank/DDBJ databases">
        <title>Oryza genome evolution.</title>
        <authorList>
            <person name="Wing R.A."/>
        </authorList>
    </citation>
    <scope>NUCLEOTIDE SEQUENCE</scope>
</reference>
<name>A0A0D9WTA9_9ORYZ</name>
<dbReference type="Gramene" id="LPERR06G20690.1">
    <property type="protein sequence ID" value="LPERR06G20690.1"/>
    <property type="gene ID" value="LPERR06G20690"/>
</dbReference>
<sequence>MGGKGKGKQRREAEAALAAAVRREEQRRREEAAAVRGEAVAALRTDREGRYEEAIALADDLAAKHPESALVLHLAADLHHRAFLRAAVDGSVGEDSTAHLDQSRRLYEQAARLAPNCYQIAIGLAMTGLHNAKDLMPDREIKRAVEIASPTDPFETNVAFDLEPDGGGRNAMERIARARESAVNHYNSIMSQMLTDVIPRAVVDVLDIANREGTATARKRAKELVDRYDYSGRVFLTHGHISLQLVRDLDAKLDKKPFLHRILEPFNKVVHKFINSIEFSMFRAKICFLLRIYSSAEAECDRGISIENPIDPRLEDLPPGSIPGEKLEDRASYLRSELERMLQKLVLEARDYWSSLSVEKQHSFRVVGLQSLNQHYVDFYAEDHPARKTVSDALNFVKKNRSWRFWVCPYCVGKKIPGIGALLQHMHSKHPDGDFWPKLLSIVEPKLVPDTDTSQGDYFLKSATIYEDPEETYVFHFKSMDTIFRYLYLRAPTKIEQDPLSKMRGEKCSKGVLILEEIKLKLKDVPTDTSSPESNEACAEIRELWSSFLEISLLDYRVVISPFAMSFISDELFNCMTEDQEASKRSIDVAAIDAVFPSISVFPDVDEIFPKVEDAPDNNDTPVTHGQSAEETARIANYQSVGAFNKENTDKDLFVLRVIIQSLWNLRCFRDEFLRAPPAKILHINDNCISELLYGIFSAWEKKEQNEVDVLLTSLNAILCKFSDDSMFQKVNLANQFQLQDRKFFASKIMATILQALHMSETPLHFDFNSEIEECVVSPVSCGDCICRTHNLFGIMFHAQMSCKCGKCFDEKEHTTLFYRLDGGSPQTAKIESFAELPVLYDEQSCSQDNCKHCGSLKNVDFSPSITPHIFTIVLEWFGEYENKIQLSEVLVGIAHPLDIKLLCKGVISANYSLTSMEIQKEEINNELYGVWLICIVLGVTCHCVLCLVLYLNYHKYMDYMNKVSYADGRYICFVRDQDKWLICDAETVEAEDSWEQSLERFRDCMLQPEVLFFEAVK</sequence>
<keyword evidence="6" id="KW-1185">Reference proteome</keyword>
<feature type="region of interest" description="Disordered" evidence="1">
    <location>
        <begin position="1"/>
        <end position="31"/>
    </location>
</feature>
<evidence type="ECO:0000313" key="6">
    <source>
        <dbReference type="Proteomes" id="UP000032180"/>
    </source>
</evidence>
<feature type="domain" description="Peptidase C19 ubiquitin carboxyl-terminal hydrolase" evidence="3">
    <location>
        <begin position="658"/>
        <end position="1013"/>
    </location>
</feature>
<dbReference type="AlphaFoldDB" id="A0A0D9WTA9"/>
<dbReference type="GO" id="GO:0004843">
    <property type="term" value="F:cysteine-type deubiquitinase activity"/>
    <property type="evidence" value="ECO:0007669"/>
    <property type="project" value="InterPro"/>
</dbReference>
<evidence type="ECO:0000256" key="1">
    <source>
        <dbReference type="SAM" id="MobiDB-lite"/>
    </source>
</evidence>
<reference evidence="6" key="2">
    <citation type="submission" date="2013-12" db="EMBL/GenBank/DDBJ databases">
        <authorList>
            <person name="Yu Y."/>
            <person name="Lee S."/>
            <person name="de Baynast K."/>
            <person name="Wissotski M."/>
            <person name="Liu L."/>
            <person name="Talag J."/>
            <person name="Goicoechea J."/>
            <person name="Angelova A."/>
            <person name="Jetty R."/>
            <person name="Kudrna D."/>
            <person name="Golser W."/>
            <person name="Rivera L."/>
            <person name="Zhang J."/>
            <person name="Wing R."/>
        </authorList>
    </citation>
    <scope>NUCLEOTIDE SEQUENCE</scope>
</reference>
<dbReference type="Pfam" id="PF04780">
    <property type="entry name" value="DUF629"/>
    <property type="match status" value="1"/>
</dbReference>
<organism evidence="5 6">
    <name type="scientific">Leersia perrieri</name>
    <dbReference type="NCBI Taxonomy" id="77586"/>
    <lineage>
        <taxon>Eukaryota</taxon>
        <taxon>Viridiplantae</taxon>
        <taxon>Streptophyta</taxon>
        <taxon>Embryophyta</taxon>
        <taxon>Tracheophyta</taxon>
        <taxon>Spermatophyta</taxon>
        <taxon>Magnoliopsida</taxon>
        <taxon>Liliopsida</taxon>
        <taxon>Poales</taxon>
        <taxon>Poaceae</taxon>
        <taxon>BOP clade</taxon>
        <taxon>Oryzoideae</taxon>
        <taxon>Oryzeae</taxon>
        <taxon>Oryzinae</taxon>
        <taxon>Leersia</taxon>
    </lineage>
</organism>
<dbReference type="InterPro" id="IPR006865">
    <property type="entry name" value="DUF629"/>
</dbReference>
<evidence type="ECO:0000313" key="5">
    <source>
        <dbReference type="EnsemblPlants" id="LPERR06G20690.1"/>
    </source>
</evidence>
<dbReference type="PANTHER" id="PTHR34465">
    <property type="entry name" value="CARBOXYL-TERMINAL HYDROLASE-LIKE PROTEIN, PUTATIVE (DUF627 AND DUF629)-RELATED"/>
    <property type="match status" value="1"/>
</dbReference>
<keyword evidence="2" id="KW-1133">Transmembrane helix</keyword>
<feature type="domain" description="DUF629" evidence="4">
    <location>
        <begin position="350"/>
        <end position="439"/>
    </location>
</feature>
<keyword evidence="2" id="KW-0812">Transmembrane</keyword>
<dbReference type="EnsemblPlants" id="LPERR06G20690.1">
    <property type="protein sequence ID" value="LPERR06G20690.1"/>
    <property type="gene ID" value="LPERR06G20690"/>
</dbReference>
<evidence type="ECO:0000256" key="2">
    <source>
        <dbReference type="SAM" id="Phobius"/>
    </source>
</evidence>
<dbReference type="eggNOG" id="KOG1887">
    <property type="taxonomic scope" value="Eukaryota"/>
</dbReference>
<dbReference type="InterPro" id="IPR001394">
    <property type="entry name" value="Peptidase_C19_UCH"/>
</dbReference>
<keyword evidence="2" id="KW-0472">Membrane</keyword>
<evidence type="ECO:0000259" key="4">
    <source>
        <dbReference type="Pfam" id="PF04780"/>
    </source>
</evidence>
<dbReference type="Proteomes" id="UP000032180">
    <property type="component" value="Chromosome 6"/>
</dbReference>
<reference evidence="5" key="3">
    <citation type="submission" date="2015-04" db="UniProtKB">
        <authorList>
            <consortium name="EnsemblPlants"/>
        </authorList>
    </citation>
    <scope>IDENTIFICATION</scope>
</reference>